<evidence type="ECO:0000256" key="1">
    <source>
        <dbReference type="ARBA" id="ARBA00001964"/>
    </source>
</evidence>
<name>I1DWL0_9GAMM</name>
<evidence type="ECO:0000313" key="6">
    <source>
        <dbReference type="Proteomes" id="UP000004374"/>
    </source>
</evidence>
<dbReference type="AlphaFoldDB" id="I1DWL0"/>
<protein>
    <submittedName>
        <fullName evidence="5">Acetoin:2,6-dichlorophenolindophenol oxidoreductase subunit beta</fullName>
    </submittedName>
</protein>
<keyword evidence="3" id="KW-0786">Thiamine pyrophosphate</keyword>
<dbReference type="InterPro" id="IPR005475">
    <property type="entry name" value="Transketolase-like_Pyr-bd"/>
</dbReference>
<evidence type="ECO:0000259" key="4">
    <source>
        <dbReference type="SMART" id="SM00861"/>
    </source>
</evidence>
<organism evidence="5 6">
    <name type="scientific">Rheinheimera nanhaiensis E407-8</name>
    <dbReference type="NCBI Taxonomy" id="562729"/>
    <lineage>
        <taxon>Bacteria</taxon>
        <taxon>Pseudomonadati</taxon>
        <taxon>Pseudomonadota</taxon>
        <taxon>Gammaproteobacteria</taxon>
        <taxon>Chromatiales</taxon>
        <taxon>Chromatiaceae</taxon>
        <taxon>Rheinheimera</taxon>
    </lineage>
</organism>
<dbReference type="Gene3D" id="3.40.50.920">
    <property type="match status" value="1"/>
</dbReference>
<dbReference type="EMBL" id="BAFK01000006">
    <property type="protein sequence ID" value="GAB58438.1"/>
    <property type="molecule type" value="Genomic_DNA"/>
</dbReference>
<evidence type="ECO:0000313" key="5">
    <source>
        <dbReference type="EMBL" id="GAB58438.1"/>
    </source>
</evidence>
<accession>I1DWL0</accession>
<comment type="cofactor">
    <cofactor evidence="1">
        <name>thiamine diphosphate</name>
        <dbReference type="ChEBI" id="CHEBI:58937"/>
    </cofactor>
</comment>
<feature type="domain" description="Transketolase-like pyrimidine-binding" evidence="4">
    <location>
        <begin position="3"/>
        <end position="179"/>
    </location>
</feature>
<dbReference type="OrthoDB" id="9780894at2"/>
<dbReference type="Gene3D" id="3.40.50.970">
    <property type="match status" value="1"/>
</dbReference>
<keyword evidence="6" id="KW-1185">Reference proteome</keyword>
<dbReference type="PANTHER" id="PTHR43257">
    <property type="entry name" value="PYRUVATE DEHYDROGENASE E1 COMPONENT BETA SUBUNIT"/>
    <property type="match status" value="1"/>
</dbReference>
<dbReference type="InterPro" id="IPR033248">
    <property type="entry name" value="Transketolase_C"/>
</dbReference>
<reference evidence="5 6" key="1">
    <citation type="journal article" date="2012" name="J. Bacteriol.">
        <title>Genome Sequence of the Protease-Producing Bacterium Rheinheimera nanhaiensis E407-8T, Isolated from Deep-Sea Sediment of the South China Sea.</title>
        <authorList>
            <person name="Zhang X.-Y."/>
            <person name="Zhang Y.-J."/>
            <person name="Qin Q.-L."/>
            <person name="Xie B.-B."/>
            <person name="Chen X.-L."/>
            <person name="Zhou B.-C."/>
            <person name="Zhang Y.-Z."/>
        </authorList>
    </citation>
    <scope>NUCLEOTIDE SEQUENCE [LARGE SCALE GENOMIC DNA]</scope>
    <source>
        <strain evidence="5 6">E407-8</strain>
    </source>
</reference>
<dbReference type="Proteomes" id="UP000004374">
    <property type="component" value="Unassembled WGS sequence"/>
</dbReference>
<evidence type="ECO:0000256" key="2">
    <source>
        <dbReference type="ARBA" id="ARBA00023002"/>
    </source>
</evidence>
<dbReference type="CDD" id="cd07036">
    <property type="entry name" value="TPP_PYR_E1-PDHc-beta_like"/>
    <property type="match status" value="1"/>
</dbReference>
<proteinExistence type="predicted"/>
<dbReference type="Pfam" id="PF02780">
    <property type="entry name" value="Transketolase_C"/>
    <property type="match status" value="1"/>
</dbReference>
<comment type="caution">
    <text evidence="5">The sequence shown here is derived from an EMBL/GenBank/DDBJ whole genome shotgun (WGS) entry which is preliminary data.</text>
</comment>
<gene>
    <name evidence="5" type="primary">acoB</name>
    <name evidence="5" type="ORF">RNAN_1410</name>
</gene>
<dbReference type="GO" id="GO:0016491">
    <property type="term" value="F:oxidoreductase activity"/>
    <property type="evidence" value="ECO:0007669"/>
    <property type="project" value="UniProtKB-KW"/>
</dbReference>
<dbReference type="SMART" id="SM00861">
    <property type="entry name" value="Transket_pyr"/>
    <property type="match status" value="1"/>
</dbReference>
<dbReference type="RefSeq" id="WP_008220117.1">
    <property type="nucleotide sequence ID" value="NZ_BAFK01000006.1"/>
</dbReference>
<dbReference type="InterPro" id="IPR029061">
    <property type="entry name" value="THDP-binding"/>
</dbReference>
<evidence type="ECO:0000256" key="3">
    <source>
        <dbReference type="ARBA" id="ARBA00023052"/>
    </source>
</evidence>
<dbReference type="Pfam" id="PF02779">
    <property type="entry name" value="Transket_pyr"/>
    <property type="match status" value="1"/>
</dbReference>
<dbReference type="PANTHER" id="PTHR43257:SF2">
    <property type="entry name" value="PYRUVATE DEHYDROGENASE E1 COMPONENT SUBUNIT BETA"/>
    <property type="match status" value="1"/>
</dbReference>
<dbReference type="STRING" id="562729.RNAN_1410"/>
<dbReference type="InterPro" id="IPR009014">
    <property type="entry name" value="Transketo_C/PFOR_II"/>
</dbReference>
<keyword evidence="2" id="KW-0560">Oxidoreductase</keyword>
<sequence>MKTTYLESLQQALHQVMADDPRVLVLGEDILDPYGGAFKVTKGLSTHYPQRVLATPISESAIVGLATGMALRGFRPVAEIMFGDFMALVADQLLNSASKFALMYQDKVSVPLVVRTPMGGGRGYGPTHSQCLEKMFLGIPGLKVVCPSILHNPGQLLRQSIINDDGPVLFIEYKNLYSQPLSVPKTVRVTTIGEQFPLVVAQNSDEKPDVIILSYGGLSESLLQLMPYLADEEIYVRVILPSLLSTTLDSAIVTDYIAGCHNILVTDNNTPGYGWVSETVCSLRQYASLRNANICTLTAADTVVPAAQRLEDEALVTAAKLEQTIYRMLS</sequence>
<dbReference type="SUPFAM" id="SSF52922">
    <property type="entry name" value="TK C-terminal domain-like"/>
    <property type="match status" value="1"/>
</dbReference>
<dbReference type="SUPFAM" id="SSF52518">
    <property type="entry name" value="Thiamin diphosphate-binding fold (THDP-binding)"/>
    <property type="match status" value="1"/>
</dbReference>